<dbReference type="RefSeq" id="WP_367772389.1">
    <property type="nucleotide sequence ID" value="NZ_JBFNXR010000022.1"/>
</dbReference>
<evidence type="ECO:0000313" key="2">
    <source>
        <dbReference type="EMBL" id="MEW9855166.1"/>
    </source>
</evidence>
<dbReference type="Gene3D" id="2.30.130.30">
    <property type="entry name" value="Hypothetical protein"/>
    <property type="match status" value="1"/>
</dbReference>
<evidence type="ECO:0000259" key="1">
    <source>
        <dbReference type="SMART" id="SM01022"/>
    </source>
</evidence>
<dbReference type="PANTHER" id="PTHR42250:SF1">
    <property type="entry name" value="ASCH DOMAIN-CONTAINING PROTEIN"/>
    <property type="match status" value="1"/>
</dbReference>
<dbReference type="InterPro" id="IPR015947">
    <property type="entry name" value="PUA-like_sf"/>
</dbReference>
<dbReference type="CDD" id="cd06552">
    <property type="entry name" value="ASCH_yqfb_like"/>
    <property type="match status" value="1"/>
</dbReference>
<dbReference type="EMBL" id="JBFNXR010000022">
    <property type="protein sequence ID" value="MEW9855166.1"/>
    <property type="molecule type" value="Genomic_DNA"/>
</dbReference>
<organism evidence="2 3">
    <name type="scientific">Novosphingobium rhizovicinum</name>
    <dbReference type="NCBI Taxonomy" id="3228928"/>
    <lineage>
        <taxon>Bacteria</taxon>
        <taxon>Pseudomonadati</taxon>
        <taxon>Pseudomonadota</taxon>
        <taxon>Alphaproteobacteria</taxon>
        <taxon>Sphingomonadales</taxon>
        <taxon>Sphingomonadaceae</taxon>
        <taxon>Novosphingobium</taxon>
    </lineage>
</organism>
<evidence type="ECO:0000313" key="3">
    <source>
        <dbReference type="Proteomes" id="UP001556118"/>
    </source>
</evidence>
<dbReference type="Proteomes" id="UP001556118">
    <property type="component" value="Unassembled WGS sequence"/>
</dbReference>
<proteinExistence type="predicted"/>
<feature type="domain" description="ASCH" evidence="1">
    <location>
        <begin position="4"/>
        <end position="101"/>
    </location>
</feature>
<reference evidence="2 3" key="1">
    <citation type="submission" date="2024-06" db="EMBL/GenBank/DDBJ databases">
        <title>Novosphingobium rhizovicinus M1R2S20.</title>
        <authorList>
            <person name="Sun J.-Q."/>
        </authorList>
    </citation>
    <scope>NUCLEOTIDE SEQUENCE [LARGE SCALE GENOMIC DNA]</scope>
    <source>
        <strain evidence="2 3">M1R2S20</strain>
    </source>
</reference>
<keyword evidence="3" id="KW-1185">Reference proteome</keyword>
<comment type="caution">
    <text evidence="2">The sequence shown here is derived from an EMBL/GenBank/DDBJ whole genome shotgun (WGS) entry which is preliminary data.</text>
</comment>
<dbReference type="Pfam" id="PF04266">
    <property type="entry name" value="ASCH"/>
    <property type="match status" value="1"/>
</dbReference>
<sequence length="104" mass="11057">MKRIGLKPAYFPMVANGQKRSTIRAGAKTDLVGPAMLVAGSQSIAIAVSEVVVKPYAALTEDDARLDGFANLAELIAALESFYPDLGPADPVSILHFEPTEITR</sequence>
<gene>
    <name evidence="2" type="ORF">ABUH87_08230</name>
</gene>
<dbReference type="InterPro" id="IPR007374">
    <property type="entry name" value="ASCH_domain"/>
</dbReference>
<dbReference type="PANTHER" id="PTHR42250">
    <property type="entry name" value="ASCH DOMAIN-CONTAINING PROTEIN"/>
    <property type="match status" value="1"/>
</dbReference>
<dbReference type="SUPFAM" id="SSF88697">
    <property type="entry name" value="PUA domain-like"/>
    <property type="match status" value="1"/>
</dbReference>
<accession>A0ABV3RAQ7</accession>
<protein>
    <submittedName>
        <fullName evidence="2">ASCH domain-containing protein</fullName>
    </submittedName>
</protein>
<dbReference type="SMART" id="SM01022">
    <property type="entry name" value="ASCH"/>
    <property type="match status" value="1"/>
</dbReference>
<name>A0ABV3RAQ7_9SPHN</name>